<comment type="similarity">
    <text evidence="3">Belongs to the LptF/LptG family.</text>
</comment>
<comment type="subcellular location">
    <subcellularLocation>
        <location evidence="2">Cell membrane</location>
        <topology evidence="2">Multi-pass membrane protein</topology>
    </subcellularLocation>
</comment>
<feature type="transmembrane region" description="Helical" evidence="9">
    <location>
        <begin position="66"/>
        <end position="84"/>
    </location>
</feature>
<dbReference type="InterPro" id="IPR030923">
    <property type="entry name" value="LptG"/>
</dbReference>
<feature type="transmembrane region" description="Helical" evidence="9">
    <location>
        <begin position="15"/>
        <end position="36"/>
    </location>
</feature>
<feature type="transmembrane region" description="Helical" evidence="9">
    <location>
        <begin position="104"/>
        <end position="125"/>
    </location>
</feature>
<gene>
    <name evidence="10" type="ORF">SAMN05192562_103272</name>
</gene>
<evidence type="ECO:0000256" key="5">
    <source>
        <dbReference type="ARBA" id="ARBA00022692"/>
    </source>
</evidence>
<name>A0A1I7C645_9ENTR</name>
<accession>A0A1I7C645</accession>
<dbReference type="InterPro" id="IPR005495">
    <property type="entry name" value="LptG/LptF_permease"/>
</dbReference>
<evidence type="ECO:0000313" key="11">
    <source>
        <dbReference type="Proteomes" id="UP000199187"/>
    </source>
</evidence>
<dbReference type="RefSeq" id="WP_090122135.1">
    <property type="nucleotide sequence ID" value="NZ_CP045300.1"/>
</dbReference>
<evidence type="ECO:0000256" key="6">
    <source>
        <dbReference type="ARBA" id="ARBA00022989"/>
    </source>
</evidence>
<keyword evidence="7 9" id="KW-0472">Membrane</keyword>
<evidence type="ECO:0000256" key="4">
    <source>
        <dbReference type="ARBA" id="ARBA00022475"/>
    </source>
</evidence>
<dbReference type="PANTHER" id="PTHR33529:SF2">
    <property type="entry name" value="LIPOPOLYSACCHARIDE EXPORT SYSTEM PERMEASE PROTEIN LPTG"/>
    <property type="match status" value="1"/>
</dbReference>
<keyword evidence="4" id="KW-1003">Cell membrane</keyword>
<keyword evidence="11" id="KW-1185">Reference proteome</keyword>
<dbReference type="Proteomes" id="UP000199187">
    <property type="component" value="Unassembled WGS sequence"/>
</dbReference>
<evidence type="ECO:0000256" key="9">
    <source>
        <dbReference type="SAM" id="Phobius"/>
    </source>
</evidence>
<sequence length="360" mass="39522">MQAFGVLDRYIGKTIFSTIMMTLFMLVSLSGIIKFVDQLKKAGQGSYDALGAGVYTILSVPKDIEVFFPMAALLGALLGLGMLAQRSELVVMQASGYTRMQVALSVMKTAIPLVLLTMAIGEWVAPQGEQMARNQRAQSMYGGSLLSTQAGLWAKDGNNFIYIERVKSDDELGGVSIYTFNDHRRLQSVRYAASAKFDAENKTWQLSQVDESNLTDPKQVTGSQTVSSVWKTNLTPDKLGVVALDPDALSISGLYNYVKYLKSSGQDSGRYQLNMWSKIFQPLSVAVMMLMALSFIFGPLRSVAMGVRVVTGISFGFVFYVLDQIFGPLTLVYGIPPVVGALLPSALFFLISMWLLVRRN</sequence>
<evidence type="ECO:0000313" key="10">
    <source>
        <dbReference type="EMBL" id="SFT94897.1"/>
    </source>
</evidence>
<comment type="function">
    <text evidence="1">Part of the ABC transporter complex LptBFG involved in the translocation of lipopolysaccharide (LPS) from the inner membrane to the outer membrane.</text>
</comment>
<dbReference type="GO" id="GO:0055085">
    <property type="term" value="P:transmembrane transport"/>
    <property type="evidence" value="ECO:0007669"/>
    <property type="project" value="InterPro"/>
</dbReference>
<evidence type="ECO:0000256" key="1">
    <source>
        <dbReference type="ARBA" id="ARBA00002265"/>
    </source>
</evidence>
<dbReference type="GO" id="GO:0043190">
    <property type="term" value="C:ATP-binding cassette (ABC) transporter complex"/>
    <property type="evidence" value="ECO:0007669"/>
    <property type="project" value="InterPro"/>
</dbReference>
<keyword evidence="5 9" id="KW-0812">Transmembrane</keyword>
<dbReference type="PANTHER" id="PTHR33529">
    <property type="entry name" value="SLR0882 PROTEIN-RELATED"/>
    <property type="match status" value="1"/>
</dbReference>
<feature type="transmembrane region" description="Helical" evidence="9">
    <location>
        <begin position="334"/>
        <end position="357"/>
    </location>
</feature>
<organism evidence="10 11">
    <name type="scientific">Kosakonia arachidis</name>
    <dbReference type="NCBI Taxonomy" id="551989"/>
    <lineage>
        <taxon>Bacteria</taxon>
        <taxon>Pseudomonadati</taxon>
        <taxon>Pseudomonadota</taxon>
        <taxon>Gammaproteobacteria</taxon>
        <taxon>Enterobacterales</taxon>
        <taxon>Enterobacteriaceae</taxon>
        <taxon>Kosakonia</taxon>
    </lineage>
</organism>
<evidence type="ECO:0000256" key="8">
    <source>
        <dbReference type="ARBA" id="ARBA00026081"/>
    </source>
</evidence>
<dbReference type="EMBL" id="FPAU01000003">
    <property type="protein sequence ID" value="SFT94897.1"/>
    <property type="molecule type" value="Genomic_DNA"/>
</dbReference>
<evidence type="ECO:0000256" key="2">
    <source>
        <dbReference type="ARBA" id="ARBA00004651"/>
    </source>
</evidence>
<proteinExistence type="inferred from homology"/>
<feature type="transmembrane region" description="Helical" evidence="9">
    <location>
        <begin position="279"/>
        <end position="297"/>
    </location>
</feature>
<dbReference type="OrthoDB" id="9776227at2"/>
<evidence type="ECO:0000256" key="7">
    <source>
        <dbReference type="ARBA" id="ARBA00023136"/>
    </source>
</evidence>
<dbReference type="GO" id="GO:0015920">
    <property type="term" value="P:lipopolysaccharide transport"/>
    <property type="evidence" value="ECO:0007669"/>
    <property type="project" value="TreeGrafter"/>
</dbReference>
<protein>
    <submittedName>
        <fullName evidence="10">Lipopolysaccharide export system permease protein</fullName>
    </submittedName>
</protein>
<dbReference type="NCBIfam" id="TIGR04408">
    <property type="entry name" value="LptG_lptG"/>
    <property type="match status" value="1"/>
</dbReference>
<dbReference type="AlphaFoldDB" id="A0A1I7C645"/>
<dbReference type="Pfam" id="PF03739">
    <property type="entry name" value="LptF_LptG"/>
    <property type="match status" value="1"/>
</dbReference>
<reference evidence="11" key="1">
    <citation type="submission" date="2016-10" db="EMBL/GenBank/DDBJ databases">
        <authorList>
            <person name="Varghese N."/>
            <person name="Submissions S."/>
        </authorList>
    </citation>
    <scope>NUCLEOTIDE SEQUENCE [LARGE SCALE GENOMIC DNA]</scope>
    <source>
        <strain evidence="11">Ah-143</strain>
    </source>
</reference>
<feature type="transmembrane region" description="Helical" evidence="9">
    <location>
        <begin position="303"/>
        <end position="322"/>
    </location>
</feature>
<keyword evidence="6 9" id="KW-1133">Transmembrane helix</keyword>
<comment type="subunit">
    <text evidence="8">Component of the lipopolysaccharide transport and assembly complex. The LptBFG transporter is composed of two ATP-binding proteins (LptB) and two transmembrane proteins (LptF and LptG).</text>
</comment>
<evidence type="ECO:0000256" key="3">
    <source>
        <dbReference type="ARBA" id="ARBA00007725"/>
    </source>
</evidence>